<evidence type="ECO:0000259" key="2">
    <source>
        <dbReference type="PROSITE" id="PS51192"/>
    </source>
</evidence>
<feature type="non-terminal residue" evidence="3">
    <location>
        <position position="1353"/>
    </location>
</feature>
<sequence length="1353" mass="151772">MQNTSDTSFQAIHAAHSLSDLINAFWGYLKPADPIEPEPTPDDSTTEATDTLFGLQKGGKVYREKINAQTREILERVKGDPEALTATDRAILRQYSGRGGLKNEASLFEYYTPTPVAEGIWDALSVNGFANGNVLEPSTGAGVFSATKPEGVIISGAEIDETAAQVNQLLHPTDSIKNQSFEELCANTPDNSFDSVVGNVPFGEGRQFALHDPAYRQTKSIEQYFVLRAIDKAKPGALIALIVPPRIVDNTRLHAFRAKVSKKAEFLGAHKLPSKTFSQQGTDTVTDLIVLKKHPADLAEKIDALSKEVLEEANVLWTPFIKGQYFKDEGKRFIHKRPDSTTKAAQQSLNNTAIKRALAHKFTSRIDWDLLEITEATVPLYQDGDTRVINGLMHTLKDSEWIADVKGQPNVIDKATYGVGSIEELTALLESPTGLLQLSFEQVESAFTTWPALFKPHQRDVITHARQQPDALREQVLRGGLLGCQVIRLKSQLQQGEAADDLGGLQALIKAEFERYGPPSRSKKLIIKDSTAKAWGAFSNATDKDGELSPLLQGQVTEQAQGYDPTHALSIVEYLLNVEKQPYVELADIQRLYNGSPPIENLGDITRFDALAITPDGHILPTNDYYSGDVVDKSQQLLSVMADEKDQRLIDKWQAQIDEMQRRRSHTALKDVQFSLRHKTLDRHYLLDFLKEQQGFQFSYKVEKSVATRLPNGSIEVSQTRVVDTKDPSGQFSAIARWGEKPKGFELQLLNYLNGKPTRVKEEDQAYFRERMKRLESQFNLYLQTHVNAEQIEQDYNDQVNRYITPELSGENLNLSDTSGAVNLHDYQNKAIRQLSEQGAGFLCFGTGLGKTFSGLGLAQYNLDMGRAKRTLIVTPDSVLENWGRNAQQFFTKGKPFLLVGYHTKKDNDDLVVTEVVVDDQGNPKLDNNGKPIKREVMVKDDPQAIFKKCWEIPHGKYSLIIMSHQVYERLPLKPETKLRYQEKWFNNNLISNTELNKATESYKKEKEKARIQGEYGDEGTTKKDQLPYFEDLGVDSVIVDEAHRFKNSHKLGSKGNNLAYLSKVSPSQRAKDMSLKMDFLRDNNNGRGPYMLTATPLTSSPVEAFNMLSLTMPMEKFHQLGIYTPDDFIDVFGEIDTVSKLKITGDSVAKEGLVGFRNLSGLRSLFKEQAIIKNADDVGLEIPQAEEVTTDCQLSDEQAAIYEELRKEAEKGSDRPIFSVMREMERVATDMDLYSGTLTSYIPKKHHKALLAVLAGMPETKTINVIIEGEKDKQDILLDDELDEASDPMQLVIHQAFEKEFEQGLKKHGIPITDVTHPLTPKYSQLMENLRAEYDGGGKQLIFSSEKSQHRK</sequence>
<dbReference type="InterPro" id="IPR014001">
    <property type="entry name" value="Helicase_ATP-bd"/>
</dbReference>
<comment type="caution">
    <text evidence="3">The sequence shown here is derived from an EMBL/GenBank/DDBJ whole genome shotgun (WGS) entry which is preliminary data.</text>
</comment>
<protein>
    <submittedName>
        <fullName evidence="3">DEAD/DEAH box helicase family protein</fullName>
    </submittedName>
</protein>
<dbReference type="Pfam" id="PF00176">
    <property type="entry name" value="SNF2-rel_dom"/>
    <property type="match status" value="1"/>
</dbReference>
<dbReference type="RefSeq" id="WP_180571451.1">
    <property type="nucleotide sequence ID" value="NZ_JACCKB010000088.1"/>
</dbReference>
<dbReference type="InterPro" id="IPR027417">
    <property type="entry name" value="P-loop_NTPase"/>
</dbReference>
<dbReference type="EMBL" id="JACCKB010000088">
    <property type="protein sequence ID" value="NYZ69462.1"/>
    <property type="molecule type" value="Genomic_DNA"/>
</dbReference>
<dbReference type="PANTHER" id="PTHR41313">
    <property type="entry name" value="ADENINE-SPECIFIC METHYLTRANSFERASE"/>
    <property type="match status" value="1"/>
</dbReference>
<keyword evidence="1 3" id="KW-0378">Hydrolase</keyword>
<evidence type="ECO:0000313" key="3">
    <source>
        <dbReference type="EMBL" id="NYZ69462.1"/>
    </source>
</evidence>
<dbReference type="SUPFAM" id="SSF53335">
    <property type="entry name" value="S-adenosyl-L-methionine-dependent methyltransferases"/>
    <property type="match status" value="1"/>
</dbReference>
<organism evidence="3 4">
    <name type="scientific">Spartinivicinus marinus</name>
    <dbReference type="NCBI Taxonomy" id="2994442"/>
    <lineage>
        <taxon>Bacteria</taxon>
        <taxon>Pseudomonadati</taxon>
        <taxon>Pseudomonadota</taxon>
        <taxon>Gammaproteobacteria</taxon>
        <taxon>Oceanospirillales</taxon>
        <taxon>Zooshikellaceae</taxon>
        <taxon>Spartinivicinus</taxon>
    </lineage>
</organism>
<feature type="domain" description="Helicase ATP-binding" evidence="2">
    <location>
        <begin position="832"/>
        <end position="1115"/>
    </location>
</feature>
<keyword evidence="1 3" id="KW-0067">ATP-binding</keyword>
<dbReference type="PANTHER" id="PTHR41313:SF1">
    <property type="entry name" value="DNA METHYLASE ADENINE-SPECIFIC DOMAIN-CONTAINING PROTEIN"/>
    <property type="match status" value="1"/>
</dbReference>
<gene>
    <name evidence="3" type="ORF">H0A36_25940</name>
</gene>
<dbReference type="SUPFAM" id="SSF52540">
    <property type="entry name" value="P-loop containing nucleoside triphosphate hydrolases"/>
    <property type="match status" value="1"/>
</dbReference>
<keyword evidence="1 3" id="KW-0547">Nucleotide-binding</keyword>
<evidence type="ECO:0000313" key="4">
    <source>
        <dbReference type="Proteomes" id="UP000569732"/>
    </source>
</evidence>
<dbReference type="InterPro" id="IPR000330">
    <property type="entry name" value="SNF2_N"/>
</dbReference>
<dbReference type="InterPro" id="IPR052933">
    <property type="entry name" value="DNA_Protect_Modify"/>
</dbReference>
<evidence type="ECO:0000256" key="1">
    <source>
        <dbReference type="ARBA" id="ARBA00022806"/>
    </source>
</evidence>
<dbReference type="InterPro" id="IPR029063">
    <property type="entry name" value="SAM-dependent_MTases_sf"/>
</dbReference>
<keyword evidence="4" id="KW-1185">Reference proteome</keyword>
<dbReference type="SMART" id="SM00487">
    <property type="entry name" value="DEXDc"/>
    <property type="match status" value="1"/>
</dbReference>
<reference evidence="3 4" key="1">
    <citation type="submission" date="2020-07" db="EMBL/GenBank/DDBJ databases">
        <title>Endozoicomonas sp. nov., isolated from sediment.</title>
        <authorList>
            <person name="Gu T."/>
        </authorList>
    </citation>
    <scope>NUCLEOTIDE SEQUENCE [LARGE SCALE GENOMIC DNA]</scope>
    <source>
        <strain evidence="3 4">SM1973</strain>
    </source>
</reference>
<name>A0A853IC84_9GAMM</name>
<dbReference type="Gene3D" id="3.40.50.150">
    <property type="entry name" value="Vaccinia Virus protein VP39"/>
    <property type="match status" value="1"/>
</dbReference>
<dbReference type="Gene3D" id="3.40.50.10810">
    <property type="entry name" value="Tandem AAA-ATPase domain"/>
    <property type="match status" value="2"/>
</dbReference>
<dbReference type="PRINTS" id="PR00507">
    <property type="entry name" value="N12N6MTFRASE"/>
</dbReference>
<dbReference type="Proteomes" id="UP000569732">
    <property type="component" value="Unassembled WGS sequence"/>
</dbReference>
<dbReference type="GO" id="GO:0005524">
    <property type="term" value="F:ATP binding"/>
    <property type="evidence" value="ECO:0007669"/>
    <property type="project" value="InterPro"/>
</dbReference>
<proteinExistence type="predicted"/>
<dbReference type="GO" id="GO:0004386">
    <property type="term" value="F:helicase activity"/>
    <property type="evidence" value="ECO:0007669"/>
    <property type="project" value="UniProtKB-KW"/>
</dbReference>
<accession>A0A853IC84</accession>
<keyword evidence="1 3" id="KW-0347">Helicase</keyword>
<dbReference type="PROSITE" id="PS51192">
    <property type="entry name" value="HELICASE_ATP_BIND_1"/>
    <property type="match status" value="1"/>
</dbReference>
<dbReference type="InterPro" id="IPR038718">
    <property type="entry name" value="SNF2-like_sf"/>
</dbReference>